<protein>
    <submittedName>
        <fullName evidence="2">GTP-binding protein homolog</fullName>
    </submittedName>
</protein>
<feature type="compositionally biased region" description="Basic residues" evidence="1">
    <location>
        <begin position="11"/>
        <end position="28"/>
    </location>
</feature>
<sequence length="530" mass="57917">MVSHVKGQRILPKKKTYTHKRRTHNRRAHASEPQSTHIALSPPPRFLFFVLLFVGLGFPLHSHCRSCARLADPVTLSSDLFAIHFKRQRIRSCLASMPTWPLSTTKFAAVELDSDDEDVSSSSSSSGRNGSGTGSSRSRSYAGYLQDEKLASPKTPTPLYMPEEPPFRAPAASLHTNRFTAGATQRSITAIGVRSLLVGSSSPASTVPIIHQRVQSAQEPRIRSGVASAMHTPRALSARSSRGCSFAYASQVPKKHNTMNILVLGAPQVGKSLLINSYRAAITNTTRWPAAPVGISGFYGTTTVEPFPNHPQDPAWLCIDTPGSLYTEKDGILLQKLTEGMPWKTKLRGPNALTLSQIDDIPPIPANKAHQCIIVVPATALIEDNGWVNTLLWRNRYRSADGAPDTVFYLKRLTSSLRALMNDASPFFVVTKMDKFGGAGSRAACAALISILSQCVPVNRVYFTAAVENRALFTTDRTIVLERSTKQNLVRLHEDICLAVQWHNRVDAMSHSDANETERIAGGSHSTSSN</sequence>
<feature type="compositionally biased region" description="Low complexity" evidence="1">
    <location>
        <begin position="120"/>
        <end position="140"/>
    </location>
</feature>
<evidence type="ECO:0000256" key="1">
    <source>
        <dbReference type="SAM" id="MobiDB-lite"/>
    </source>
</evidence>
<proteinExistence type="predicted"/>
<dbReference type="AlphaFoldDB" id="Q94590"/>
<name>Q94590_LEIBR</name>
<accession>Q94590</accession>
<dbReference type="VEuPathDB" id="TriTrypDB:LbrM.34.5120"/>
<dbReference type="Gene3D" id="3.40.50.300">
    <property type="entry name" value="P-loop containing nucleotide triphosphate hydrolases"/>
    <property type="match status" value="1"/>
</dbReference>
<feature type="region of interest" description="Disordered" evidence="1">
    <location>
        <begin position="511"/>
        <end position="530"/>
    </location>
</feature>
<dbReference type="EMBL" id="U53826">
    <property type="protein sequence ID" value="AAC48331.1"/>
    <property type="molecule type" value="Genomic_DNA"/>
</dbReference>
<feature type="region of interest" description="Disordered" evidence="1">
    <location>
        <begin position="1"/>
        <end position="36"/>
    </location>
</feature>
<evidence type="ECO:0000313" key="2">
    <source>
        <dbReference type="EMBL" id="AAC48331.1"/>
    </source>
</evidence>
<dbReference type="InterPro" id="IPR027417">
    <property type="entry name" value="P-loop_NTPase"/>
</dbReference>
<organism evidence="2">
    <name type="scientific">Leishmania braziliensis</name>
    <dbReference type="NCBI Taxonomy" id="5660"/>
    <lineage>
        <taxon>Eukaryota</taxon>
        <taxon>Discoba</taxon>
        <taxon>Euglenozoa</taxon>
        <taxon>Kinetoplastea</taxon>
        <taxon>Metakinetoplastina</taxon>
        <taxon>Trypanosomatida</taxon>
        <taxon>Trypanosomatidae</taxon>
        <taxon>Leishmaniinae</taxon>
        <taxon>Leishmania</taxon>
        <taxon>Leishmania braziliensis species complex</taxon>
    </lineage>
</organism>
<reference evidence="2" key="1">
    <citation type="journal article" date="1998" name="Gene">
        <title>Analysis of the genomic organisation of a small chromosome of Leishmania braziliensis M2903 reveals two genes encoding GTP-binding proteins, one of which belongs to a new G-protein family and is an antigen.</title>
        <authorList>
            <person name="Fu G."/>
            <person name="Melville S."/>
            <person name="Brewster S."/>
            <person name="Warner J."/>
            <person name="Barker D.C."/>
        </authorList>
    </citation>
    <scope>NUCLEOTIDE SEQUENCE</scope>
    <source>
        <strain evidence="2">M2903</strain>
    </source>
</reference>
<feature type="region of interest" description="Disordered" evidence="1">
    <location>
        <begin position="116"/>
        <end position="140"/>
    </location>
</feature>
<dbReference type="SUPFAM" id="SSF52540">
    <property type="entry name" value="P-loop containing nucleoside triphosphate hydrolases"/>
    <property type="match status" value="1"/>
</dbReference>